<dbReference type="InterPro" id="IPR029062">
    <property type="entry name" value="Class_I_gatase-like"/>
</dbReference>
<evidence type="ECO:0000256" key="2">
    <source>
        <dbReference type="ARBA" id="ARBA00022670"/>
    </source>
</evidence>
<dbReference type="RefSeq" id="WP_151051846.1">
    <property type="nucleotide sequence ID" value="NZ_CP031700.1"/>
</dbReference>
<dbReference type="KEGG" id="nzl:D0T92_08135"/>
<dbReference type="Proteomes" id="UP000325713">
    <property type="component" value="Chromosome"/>
</dbReference>
<dbReference type="OrthoDB" id="3373764at2"/>
<organism evidence="5 6">
    <name type="scientific">Neisseria zalophi</name>
    <dbReference type="NCBI Taxonomy" id="640030"/>
    <lineage>
        <taxon>Bacteria</taxon>
        <taxon>Pseudomonadati</taxon>
        <taxon>Pseudomonadota</taxon>
        <taxon>Betaproteobacteria</taxon>
        <taxon>Neisseriales</taxon>
        <taxon>Neisseriaceae</taxon>
        <taxon>Neisseria</taxon>
    </lineage>
</organism>
<gene>
    <name evidence="5" type="ORF">D0T92_08135</name>
</gene>
<dbReference type="SUPFAM" id="SSF52317">
    <property type="entry name" value="Class I glutamine amidotransferase-like"/>
    <property type="match status" value="1"/>
</dbReference>
<protein>
    <submittedName>
        <fullName evidence="5">Peptidase S51</fullName>
    </submittedName>
</protein>
<dbReference type="Pfam" id="PF03575">
    <property type="entry name" value="Peptidase_S51"/>
    <property type="match status" value="1"/>
</dbReference>
<reference evidence="5 6" key="1">
    <citation type="submission" date="2018-08" db="EMBL/GenBank/DDBJ databases">
        <title>Neisseria zalophi ATCC BAA-2455 complete genome.</title>
        <authorList>
            <person name="Veseli I.A."/>
            <person name="Buttler R."/>
            <person name="Mascarenhas dos Santos A.C."/>
            <person name="Pombert J.-F."/>
        </authorList>
    </citation>
    <scope>NUCLEOTIDE SEQUENCE [LARGE SCALE GENOMIC DNA]</scope>
    <source>
        <strain evidence="5 6">ATCC BAA-2455</strain>
    </source>
</reference>
<evidence type="ECO:0000313" key="5">
    <source>
        <dbReference type="EMBL" id="QEY26500.1"/>
    </source>
</evidence>
<dbReference type="GO" id="GO:0008236">
    <property type="term" value="F:serine-type peptidase activity"/>
    <property type="evidence" value="ECO:0007669"/>
    <property type="project" value="UniProtKB-KW"/>
</dbReference>
<comment type="similarity">
    <text evidence="1">Belongs to the peptidase S51 family.</text>
</comment>
<keyword evidence="3" id="KW-0378">Hydrolase</keyword>
<keyword evidence="4" id="KW-0720">Serine protease</keyword>
<dbReference type="GO" id="GO:0006508">
    <property type="term" value="P:proteolysis"/>
    <property type="evidence" value="ECO:0007669"/>
    <property type="project" value="UniProtKB-KW"/>
</dbReference>
<dbReference type="EMBL" id="CP031700">
    <property type="protein sequence ID" value="QEY26500.1"/>
    <property type="molecule type" value="Genomic_DNA"/>
</dbReference>
<evidence type="ECO:0000256" key="4">
    <source>
        <dbReference type="ARBA" id="ARBA00022825"/>
    </source>
</evidence>
<dbReference type="AlphaFoldDB" id="A0A5J6Q0P3"/>
<evidence type="ECO:0000256" key="3">
    <source>
        <dbReference type="ARBA" id="ARBA00022801"/>
    </source>
</evidence>
<evidence type="ECO:0000313" key="6">
    <source>
        <dbReference type="Proteomes" id="UP000325713"/>
    </source>
</evidence>
<name>A0A5J6Q0P3_9NEIS</name>
<keyword evidence="6" id="KW-1185">Reference proteome</keyword>
<dbReference type="Gene3D" id="3.40.50.880">
    <property type="match status" value="1"/>
</dbReference>
<dbReference type="PANTHER" id="PTHR20842">
    <property type="entry name" value="PROTEASE S51 ALPHA-ASPARTYL DIPEPTIDASE"/>
    <property type="match status" value="1"/>
</dbReference>
<evidence type="ECO:0000256" key="1">
    <source>
        <dbReference type="ARBA" id="ARBA00006534"/>
    </source>
</evidence>
<sequence>MRLFLCSHFKQVGTLLKDEVAGKHVLFIPTASIHEHYKEYVASARELWKEMNAQVSEIEISSMPINEVQKAFENADIIYFTGGNTFFLIDQIKKTGVDKFIEKHLKAGKWYVGESAGAIVCAQELSYIKLMDEVPDDFSQKDYSGLGLIDCYVVPHYLCPPFKESSQQIVDSYLNLNLCPLDNSQAILVENGTTRKLSV</sequence>
<dbReference type="PANTHER" id="PTHR20842:SF0">
    <property type="entry name" value="ALPHA-ASPARTYL DIPEPTIDASE"/>
    <property type="match status" value="1"/>
</dbReference>
<keyword evidence="2" id="KW-0645">Protease</keyword>
<dbReference type="InterPro" id="IPR005320">
    <property type="entry name" value="Peptidase_S51"/>
</dbReference>
<proteinExistence type="inferred from homology"/>
<accession>A0A5J6Q0P3</accession>